<dbReference type="Proteomes" id="UP000252631">
    <property type="component" value="Unassembled WGS sequence"/>
</dbReference>
<dbReference type="OrthoDB" id="9181262at2"/>
<reference evidence="2 3" key="1">
    <citation type="submission" date="2017-08" db="EMBL/GenBank/DDBJ databases">
        <authorList>
            <person name="de Groot N.N."/>
        </authorList>
    </citation>
    <scope>NUCLEOTIDE SEQUENCE [LARGE SCALE GENOMIC DNA]</scope>
    <source>
        <strain evidence="2 3">JA575</strain>
    </source>
</reference>
<reference evidence="1 4" key="2">
    <citation type="submission" date="2018-07" db="EMBL/GenBank/DDBJ databases">
        <title>Genomic Encyclopedia of Archaeal and Bacterial Type Strains, Phase II (KMG-II): from individual species to whole genera.</title>
        <authorList>
            <person name="Goeker M."/>
        </authorList>
    </citation>
    <scope>NUCLEOTIDE SEQUENCE [LARGE SCALE GENOMIC DNA]</scope>
    <source>
        <strain evidence="1 4">JA575</strain>
    </source>
</reference>
<evidence type="ECO:0000313" key="1">
    <source>
        <dbReference type="EMBL" id="RED25793.1"/>
    </source>
</evidence>
<gene>
    <name evidence="1" type="ORF">BJ125_13026</name>
    <name evidence="2" type="ORF">SAMN05892882_13026</name>
</gene>
<dbReference type="EMBL" id="UFQQ01000030">
    <property type="protein sequence ID" value="SSW93121.1"/>
    <property type="molecule type" value="Genomic_DNA"/>
</dbReference>
<evidence type="ECO:0000313" key="2">
    <source>
        <dbReference type="EMBL" id="SSW93121.1"/>
    </source>
</evidence>
<dbReference type="RefSeq" id="WP_116080238.1">
    <property type="nucleotide sequence ID" value="NZ_QRDT01000030.1"/>
</dbReference>
<dbReference type="InterPro" id="IPR046788">
    <property type="entry name" value="Methyltransf_35"/>
</dbReference>
<evidence type="ECO:0000313" key="4">
    <source>
        <dbReference type="Proteomes" id="UP000256343"/>
    </source>
</evidence>
<dbReference type="EMBL" id="QRDT01000030">
    <property type="protein sequence ID" value="RED25793.1"/>
    <property type="molecule type" value="Genomic_DNA"/>
</dbReference>
<name>A0A336K4T5_9BRAD</name>
<evidence type="ECO:0000313" key="3">
    <source>
        <dbReference type="Proteomes" id="UP000252631"/>
    </source>
</evidence>
<organism evidence="2 3">
    <name type="scientific">Rhodopseudomonas pentothenatexigens</name>
    <dbReference type="NCBI Taxonomy" id="999699"/>
    <lineage>
        <taxon>Bacteria</taxon>
        <taxon>Pseudomonadati</taxon>
        <taxon>Pseudomonadota</taxon>
        <taxon>Alphaproteobacteria</taxon>
        <taxon>Hyphomicrobiales</taxon>
        <taxon>Nitrobacteraceae</taxon>
        <taxon>Rhodopseudomonas</taxon>
    </lineage>
</organism>
<dbReference type="Proteomes" id="UP000256343">
    <property type="component" value="Unassembled WGS sequence"/>
</dbReference>
<keyword evidence="4" id="KW-1185">Reference proteome</keyword>
<protein>
    <submittedName>
        <fullName evidence="2">Uncharacterized protein</fullName>
    </submittedName>
</protein>
<accession>A0A336K4T5</accession>
<dbReference type="Pfam" id="PF20553">
    <property type="entry name" value="Methyltransf_35"/>
    <property type="match status" value="1"/>
</dbReference>
<sequence length="315" mass="35732">MSKRSFEAINYMLRPNKNVERKLIVATLKKLQPQFDIPKFRYVGFGSMWFSDFVLVHRYLNICDLITIENQKSRKKRVEFNKPFACIEVRMDEAAIALGDVLDGKQSIVWLDYDGPLKSAMTGDLETAVGEMVSGSMLLVSVNASVDQLRNQKLQGEEVEANVYLADICENEELLNSELRLTANEFPALAAQILHDRIKSAVLEKKPGCEYVPIWSYRYADGVTMVTVGGMIADHMDRDKLRASDASTFAAATGRELFDIDLPVLTEKEKRALDKLLPSEEGLDPRRLEFELRPSEVAAYQRFYLEYPIFGELVG</sequence>
<proteinExistence type="predicted"/>
<dbReference type="AlphaFoldDB" id="A0A336K4T5"/>